<evidence type="ECO:0000313" key="2">
    <source>
        <dbReference type="Proteomes" id="UP000027931"/>
    </source>
</evidence>
<reference evidence="1 2" key="1">
    <citation type="journal article" date="2013" name="Int. J. Syst. Evol. Microbiol.">
        <title>Tumebacillus flagellatus sp. nov., an alpha-amylase/pullulanase-producing bacterium isolated from cassava wastewater.</title>
        <authorList>
            <person name="Wang Q."/>
            <person name="Xie N."/>
            <person name="Qin Y."/>
            <person name="Shen N."/>
            <person name="Zhu J."/>
            <person name="Mi H."/>
            <person name="Huang R."/>
        </authorList>
    </citation>
    <scope>NUCLEOTIDE SEQUENCE [LARGE SCALE GENOMIC DNA]</scope>
    <source>
        <strain evidence="1 2">GST4</strain>
    </source>
</reference>
<protein>
    <submittedName>
        <fullName evidence="1">Uncharacterized protein</fullName>
    </submittedName>
</protein>
<dbReference type="AlphaFoldDB" id="A0A074LK59"/>
<proteinExistence type="predicted"/>
<accession>A0A074LK59</accession>
<dbReference type="Proteomes" id="UP000027931">
    <property type="component" value="Unassembled WGS sequence"/>
</dbReference>
<sequence>MTKVVAAFGAHGISKRVMFTEYLMIEVPEILHEWNQRDALLASSGFSLFGVGAQAASEPRKEEFDEAAFEAALFATGGMG</sequence>
<dbReference type="STRING" id="1157490.EL26_20670"/>
<organism evidence="1 2">
    <name type="scientific">Tumebacillus flagellatus</name>
    <dbReference type="NCBI Taxonomy" id="1157490"/>
    <lineage>
        <taxon>Bacteria</taxon>
        <taxon>Bacillati</taxon>
        <taxon>Bacillota</taxon>
        <taxon>Bacilli</taxon>
        <taxon>Bacillales</taxon>
        <taxon>Alicyclobacillaceae</taxon>
        <taxon>Tumebacillus</taxon>
    </lineage>
</organism>
<evidence type="ECO:0000313" key="1">
    <source>
        <dbReference type="EMBL" id="KEO81489.1"/>
    </source>
</evidence>
<comment type="caution">
    <text evidence="1">The sequence shown here is derived from an EMBL/GenBank/DDBJ whole genome shotgun (WGS) entry which is preliminary data.</text>
</comment>
<gene>
    <name evidence="1" type="ORF">EL26_20670</name>
</gene>
<name>A0A074LK59_9BACL</name>
<keyword evidence="2" id="KW-1185">Reference proteome</keyword>
<dbReference type="EMBL" id="JMIR01000037">
    <property type="protein sequence ID" value="KEO81489.1"/>
    <property type="molecule type" value="Genomic_DNA"/>
</dbReference>
<dbReference type="RefSeq" id="WP_038093095.1">
    <property type="nucleotide sequence ID" value="NZ_JMIR01000037.1"/>
</dbReference>